<dbReference type="InterPro" id="IPR027417">
    <property type="entry name" value="P-loop_NTPase"/>
</dbReference>
<dbReference type="Pfam" id="PF02367">
    <property type="entry name" value="TsaE"/>
    <property type="match status" value="1"/>
</dbReference>
<evidence type="ECO:0000256" key="8">
    <source>
        <dbReference type="ARBA" id="ARBA00022840"/>
    </source>
</evidence>
<protein>
    <recommendedName>
        <fullName evidence="3">tRNA threonylcarbamoyladenosine biosynthesis protein TsaE</fullName>
    </recommendedName>
    <alternativeName>
        <fullName evidence="10">t(6)A37 threonylcarbamoyladenosine biosynthesis protein TsaE</fullName>
    </alternativeName>
</protein>
<dbReference type="GO" id="GO:0002949">
    <property type="term" value="P:tRNA threonylcarbamoyladenosine modification"/>
    <property type="evidence" value="ECO:0007669"/>
    <property type="project" value="InterPro"/>
</dbReference>
<keyword evidence="8" id="KW-0067">ATP-binding</keyword>
<keyword evidence="9" id="KW-0460">Magnesium</keyword>
<dbReference type="Proteomes" id="UP001431532">
    <property type="component" value="Unassembled WGS sequence"/>
</dbReference>
<comment type="similarity">
    <text evidence="2">Belongs to the TsaE family.</text>
</comment>
<keyword evidence="12" id="KW-1185">Reference proteome</keyword>
<dbReference type="GO" id="GO:0005737">
    <property type="term" value="C:cytoplasm"/>
    <property type="evidence" value="ECO:0007669"/>
    <property type="project" value="UniProtKB-SubCell"/>
</dbReference>
<dbReference type="EMBL" id="JASCXW010000002">
    <property type="protein sequence ID" value="MDI6452146.1"/>
    <property type="molecule type" value="Genomic_DNA"/>
</dbReference>
<evidence type="ECO:0000256" key="6">
    <source>
        <dbReference type="ARBA" id="ARBA00022723"/>
    </source>
</evidence>
<proteinExistence type="inferred from homology"/>
<keyword evidence="5" id="KW-0819">tRNA processing</keyword>
<reference evidence="11" key="1">
    <citation type="submission" date="2023-05" db="EMBL/GenBank/DDBJ databases">
        <title>Mariniplasma microaerophilum sp. nov., a novel anaerobic mollicute isolated from terrestrial mud volcano, Taman Peninsula, Russia.</title>
        <authorList>
            <person name="Khomyakova M.A."/>
            <person name="Merkel A.Y."/>
            <person name="Slobodkin A.I."/>
        </authorList>
    </citation>
    <scope>NUCLEOTIDE SEQUENCE</scope>
    <source>
        <strain evidence="11">M4Ah</strain>
    </source>
</reference>
<sequence length="152" mass="17406">MKIKNSNSEKGTEALGYELGLLLKNEPKIVILLDGELGSGKTTFTKGLAKAYGVTQIVNSPTYTIMKKYKTNDYKRTFYHLDLYRLDGVGSDFDLEEYIDGQGMIVVEWPFQVEDLLPRDYLLVKINKTSDYEREFTMTCVGYPCKRAVDYI</sequence>
<dbReference type="RefSeq" id="WP_282838561.1">
    <property type="nucleotide sequence ID" value="NZ_JASCXW010000002.1"/>
</dbReference>
<dbReference type="SUPFAM" id="SSF52540">
    <property type="entry name" value="P-loop containing nucleoside triphosphate hydrolases"/>
    <property type="match status" value="1"/>
</dbReference>
<dbReference type="PANTHER" id="PTHR33540:SF2">
    <property type="entry name" value="TRNA THREONYLCARBAMOYLADENOSINE BIOSYNTHESIS PROTEIN TSAE"/>
    <property type="match status" value="1"/>
</dbReference>
<keyword evidence="4" id="KW-0963">Cytoplasm</keyword>
<dbReference type="GO" id="GO:0005524">
    <property type="term" value="F:ATP binding"/>
    <property type="evidence" value="ECO:0007669"/>
    <property type="project" value="UniProtKB-KW"/>
</dbReference>
<dbReference type="AlphaFoldDB" id="A0AAW6U9F1"/>
<comment type="caution">
    <text evidence="11">The sequence shown here is derived from an EMBL/GenBank/DDBJ whole genome shotgun (WGS) entry which is preliminary data.</text>
</comment>
<evidence type="ECO:0000256" key="3">
    <source>
        <dbReference type="ARBA" id="ARBA00019010"/>
    </source>
</evidence>
<evidence type="ECO:0000256" key="7">
    <source>
        <dbReference type="ARBA" id="ARBA00022741"/>
    </source>
</evidence>
<organism evidence="11 12">
    <name type="scientific">Peloplasma aerotolerans</name>
    <dbReference type="NCBI Taxonomy" id="3044389"/>
    <lineage>
        <taxon>Bacteria</taxon>
        <taxon>Bacillati</taxon>
        <taxon>Mycoplasmatota</taxon>
        <taxon>Mollicutes</taxon>
        <taxon>Acholeplasmatales</taxon>
        <taxon>Acholeplasmataceae</taxon>
        <taxon>Peloplasma</taxon>
    </lineage>
</organism>
<name>A0AAW6U9F1_9MOLU</name>
<accession>A0AAW6U9F1</accession>
<evidence type="ECO:0000256" key="2">
    <source>
        <dbReference type="ARBA" id="ARBA00007599"/>
    </source>
</evidence>
<evidence type="ECO:0000256" key="4">
    <source>
        <dbReference type="ARBA" id="ARBA00022490"/>
    </source>
</evidence>
<dbReference type="InterPro" id="IPR003442">
    <property type="entry name" value="T6A_TsaE"/>
</dbReference>
<dbReference type="NCBIfam" id="TIGR00150">
    <property type="entry name" value="T6A_YjeE"/>
    <property type="match status" value="1"/>
</dbReference>
<evidence type="ECO:0000256" key="1">
    <source>
        <dbReference type="ARBA" id="ARBA00004496"/>
    </source>
</evidence>
<comment type="subcellular location">
    <subcellularLocation>
        <location evidence="1">Cytoplasm</location>
    </subcellularLocation>
</comment>
<keyword evidence="6" id="KW-0479">Metal-binding</keyword>
<evidence type="ECO:0000313" key="12">
    <source>
        <dbReference type="Proteomes" id="UP001431532"/>
    </source>
</evidence>
<keyword evidence="7" id="KW-0547">Nucleotide-binding</keyword>
<evidence type="ECO:0000256" key="5">
    <source>
        <dbReference type="ARBA" id="ARBA00022694"/>
    </source>
</evidence>
<evidence type="ECO:0000313" key="11">
    <source>
        <dbReference type="EMBL" id="MDI6452146.1"/>
    </source>
</evidence>
<evidence type="ECO:0000256" key="10">
    <source>
        <dbReference type="ARBA" id="ARBA00032441"/>
    </source>
</evidence>
<dbReference type="GO" id="GO:0046872">
    <property type="term" value="F:metal ion binding"/>
    <property type="evidence" value="ECO:0007669"/>
    <property type="project" value="UniProtKB-KW"/>
</dbReference>
<dbReference type="PANTHER" id="PTHR33540">
    <property type="entry name" value="TRNA THREONYLCARBAMOYLADENOSINE BIOSYNTHESIS PROTEIN TSAE"/>
    <property type="match status" value="1"/>
</dbReference>
<dbReference type="Gene3D" id="3.40.50.300">
    <property type="entry name" value="P-loop containing nucleotide triphosphate hydrolases"/>
    <property type="match status" value="1"/>
</dbReference>
<evidence type="ECO:0000256" key="9">
    <source>
        <dbReference type="ARBA" id="ARBA00022842"/>
    </source>
</evidence>
<gene>
    <name evidence="11" type="primary">tsaE</name>
    <name evidence="11" type="ORF">QJ521_01110</name>
</gene>